<feature type="signal peptide" evidence="1">
    <location>
        <begin position="1"/>
        <end position="18"/>
    </location>
</feature>
<dbReference type="OrthoDB" id="4965949at2759"/>
<evidence type="ECO:0000313" key="2">
    <source>
        <dbReference type="EMBL" id="KAF7166337.1"/>
    </source>
</evidence>
<feature type="chain" id="PRO_5034707667" evidence="1">
    <location>
        <begin position="19"/>
        <end position="145"/>
    </location>
</feature>
<accession>A0A8H6Q5K4</accession>
<evidence type="ECO:0000256" key="1">
    <source>
        <dbReference type="SAM" id="SignalP"/>
    </source>
</evidence>
<reference evidence="2" key="1">
    <citation type="submission" date="2020-06" db="EMBL/GenBank/DDBJ databases">
        <title>Draft genome sequences of strains closely related to Aspergillus parafelis and Aspergillus hiratsukae.</title>
        <authorList>
            <person name="Dos Santos R.A.C."/>
            <person name="Rivero-Menendez O."/>
            <person name="Steenwyk J.L."/>
            <person name="Mead M.E."/>
            <person name="Goldman G.H."/>
            <person name="Alastruey-Izquierdo A."/>
            <person name="Rokas A."/>
        </authorList>
    </citation>
    <scope>NUCLEOTIDE SEQUENCE</scope>
    <source>
        <strain evidence="2">CNM-CM5623</strain>
    </source>
</reference>
<organism evidence="2 3">
    <name type="scientific">Aspergillus felis</name>
    <dbReference type="NCBI Taxonomy" id="1287682"/>
    <lineage>
        <taxon>Eukaryota</taxon>
        <taxon>Fungi</taxon>
        <taxon>Dikarya</taxon>
        <taxon>Ascomycota</taxon>
        <taxon>Pezizomycotina</taxon>
        <taxon>Eurotiomycetes</taxon>
        <taxon>Eurotiomycetidae</taxon>
        <taxon>Eurotiales</taxon>
        <taxon>Aspergillaceae</taxon>
        <taxon>Aspergillus</taxon>
        <taxon>Aspergillus subgen. Fumigati</taxon>
    </lineage>
</organism>
<name>A0A8H6Q5K4_9EURO</name>
<protein>
    <submittedName>
        <fullName evidence="2">Uncharacterized protein</fullName>
    </submittedName>
</protein>
<gene>
    <name evidence="2" type="ORF">CNMCM5623_000042</name>
</gene>
<sequence>MKFTYTLLAAALAAGATAKEKYICETSDGSPYLHHVNELIDNLKNAPQGETLCEPASNGCGKTITGYSGGGGAGFMTCGFRCSGDPGGMACAGSGCGGIFTRLVGNWFEGLRDECVRPDSNGDERVGGIVDFNDGAQQLKLFTLH</sequence>
<dbReference type="AlphaFoldDB" id="A0A8H6Q5K4"/>
<proteinExistence type="predicted"/>
<dbReference type="Proteomes" id="UP000654922">
    <property type="component" value="Unassembled WGS sequence"/>
</dbReference>
<comment type="caution">
    <text evidence="2">The sequence shown here is derived from an EMBL/GenBank/DDBJ whole genome shotgun (WGS) entry which is preliminary data.</text>
</comment>
<dbReference type="EMBL" id="JACBAE010001305">
    <property type="protein sequence ID" value="KAF7166337.1"/>
    <property type="molecule type" value="Genomic_DNA"/>
</dbReference>
<evidence type="ECO:0000313" key="3">
    <source>
        <dbReference type="Proteomes" id="UP000654922"/>
    </source>
</evidence>
<keyword evidence="1" id="KW-0732">Signal</keyword>